<evidence type="ECO:0000313" key="10">
    <source>
        <dbReference type="EMBL" id="RJP20925.1"/>
    </source>
</evidence>
<dbReference type="AlphaFoldDB" id="A0A3A4NR03"/>
<evidence type="ECO:0000259" key="7">
    <source>
        <dbReference type="Pfam" id="PF00501"/>
    </source>
</evidence>
<feature type="domain" description="AMP-binding enzyme C-terminal" evidence="8">
    <location>
        <begin position="533"/>
        <end position="611"/>
    </location>
</feature>
<comment type="caution">
    <text evidence="10">The sequence shown here is derived from an EMBL/GenBank/DDBJ whole genome shotgun (WGS) entry which is preliminary data.</text>
</comment>
<evidence type="ECO:0000256" key="4">
    <source>
        <dbReference type="ARBA" id="ARBA00022741"/>
    </source>
</evidence>
<evidence type="ECO:0000256" key="6">
    <source>
        <dbReference type="ARBA" id="ARBA00022990"/>
    </source>
</evidence>
<keyword evidence="4" id="KW-0547">Nucleotide-binding</keyword>
<dbReference type="PANTHER" id="PTHR24095:SF14">
    <property type="entry name" value="ACETYL-COENZYME A SYNTHETASE 1"/>
    <property type="match status" value="1"/>
</dbReference>
<dbReference type="Gene3D" id="3.30.300.30">
    <property type="match status" value="1"/>
</dbReference>
<organism evidence="10 11">
    <name type="scientific">Abyssobacteria bacterium (strain SURF_5)</name>
    <dbReference type="NCBI Taxonomy" id="2093360"/>
    <lineage>
        <taxon>Bacteria</taxon>
        <taxon>Pseudomonadati</taxon>
        <taxon>Candidatus Hydrogenedentota</taxon>
        <taxon>Candidatus Abyssobacteria</taxon>
    </lineage>
</organism>
<dbReference type="PROSITE" id="PS00455">
    <property type="entry name" value="AMP_BINDING"/>
    <property type="match status" value="1"/>
</dbReference>
<keyword evidence="3 10" id="KW-0436">Ligase</keyword>
<gene>
    <name evidence="10" type="ORF">C4520_10645</name>
</gene>
<dbReference type="GO" id="GO:0005524">
    <property type="term" value="F:ATP binding"/>
    <property type="evidence" value="ECO:0007669"/>
    <property type="project" value="UniProtKB-KW"/>
</dbReference>
<evidence type="ECO:0000256" key="1">
    <source>
        <dbReference type="ARBA" id="ARBA00006432"/>
    </source>
</evidence>
<keyword evidence="5" id="KW-0067">ATP-binding</keyword>
<proteinExistence type="inferred from homology"/>
<dbReference type="InterPro" id="IPR045851">
    <property type="entry name" value="AMP-bd_C_sf"/>
</dbReference>
<dbReference type="InterPro" id="IPR020845">
    <property type="entry name" value="AMP-binding_CS"/>
</dbReference>
<evidence type="ECO:0000256" key="3">
    <source>
        <dbReference type="ARBA" id="ARBA00022598"/>
    </source>
</evidence>
<feature type="domain" description="Acetyl-coenzyme A synthetase N-terminal" evidence="9">
    <location>
        <begin position="31"/>
        <end position="88"/>
    </location>
</feature>
<dbReference type="PANTHER" id="PTHR24095">
    <property type="entry name" value="ACETYL-COENZYME A SYNTHETASE"/>
    <property type="match status" value="1"/>
</dbReference>
<dbReference type="Gene3D" id="3.40.50.12780">
    <property type="entry name" value="N-terminal domain of ligase-like"/>
    <property type="match status" value="1"/>
</dbReference>
<dbReference type="Pfam" id="PF16177">
    <property type="entry name" value="ACAS_N"/>
    <property type="match status" value="1"/>
</dbReference>
<dbReference type="Proteomes" id="UP000265882">
    <property type="component" value="Unassembled WGS sequence"/>
</dbReference>
<evidence type="ECO:0000256" key="2">
    <source>
        <dbReference type="ARBA" id="ARBA00013275"/>
    </source>
</evidence>
<dbReference type="GO" id="GO:0006085">
    <property type="term" value="P:acetyl-CoA biosynthetic process"/>
    <property type="evidence" value="ECO:0007669"/>
    <property type="project" value="TreeGrafter"/>
</dbReference>
<comment type="similarity">
    <text evidence="1">Belongs to the ATP-dependent AMP-binding enzyme family.</text>
</comment>
<dbReference type="Pfam" id="PF00501">
    <property type="entry name" value="AMP-binding"/>
    <property type="match status" value="1"/>
</dbReference>
<keyword evidence="6" id="KW-0007">Acetylation</keyword>
<evidence type="ECO:0000313" key="11">
    <source>
        <dbReference type="Proteomes" id="UP000265882"/>
    </source>
</evidence>
<dbReference type="InterPro" id="IPR032387">
    <property type="entry name" value="ACAS_N"/>
</dbReference>
<protein>
    <recommendedName>
        <fullName evidence="2">acetate--CoA ligase</fullName>
        <ecNumber evidence="2">6.2.1.1</ecNumber>
    </recommendedName>
</protein>
<feature type="domain" description="AMP-dependent synthetase/ligase" evidence="7">
    <location>
        <begin position="90"/>
        <end position="479"/>
    </location>
</feature>
<dbReference type="InterPro" id="IPR042099">
    <property type="entry name" value="ANL_N_sf"/>
</dbReference>
<dbReference type="InterPro" id="IPR000873">
    <property type="entry name" value="AMP-dep_synth/lig_dom"/>
</dbReference>
<dbReference type="GO" id="GO:0003987">
    <property type="term" value="F:acetate-CoA ligase activity"/>
    <property type="evidence" value="ECO:0007669"/>
    <property type="project" value="UniProtKB-EC"/>
</dbReference>
<evidence type="ECO:0000259" key="9">
    <source>
        <dbReference type="Pfam" id="PF16177"/>
    </source>
</evidence>
<dbReference type="EMBL" id="QZKU01000072">
    <property type="protein sequence ID" value="RJP20925.1"/>
    <property type="molecule type" value="Genomic_DNA"/>
</dbReference>
<sequence length="645" mass="72499">MQNNIIWKPYGEYKTKSNIRRFMRKHKIKTYDELVKKSARNIKWFWKAALEDLDVEWYEPYKKVLDDSAGFPWAKWFVGGKINIVHNCLDRHAQSWRRNKLALIWEGDDGATRTVSYLQLYQEVNRLANAIKSLGIKKGDTVGIYMPMVPEIVTVLMACLKIGAVAIPVFSGFGATALATRLNDAEAKLLFTADGSARRAKLVQIKQEADKALEMTPSVKKAIVLKRMGIDVAMRDGRDLWWHDVVPQQSPVCETERLDAEDYSLIIYTSGTTGKPKGTVHTHAGCMAQMAKELGYYFDVKEEDTFFWVTDIGWMMGPWEIIGVQNFGGTYLIFEGAPDYPKPDRLWDVCERHGVTILGISPTAIRLLMRSSVDWVKKHDLSKIRILGSTGEPWDPESYQWFFEHVGGGRCPIINISGGTEIVGCLLSPLPITELKPCTLRGPGLGMDIDVFDEDGKPIRGGIGHLVCKKPAPSMTKGFLKDPDRYIATYFSRWPNVWYHGDWAHVDDDGFWFLHGRADDTIKIAGRRTGPAEIEAALIDHPAVSEAAAIGVPHEIKGENVVCFVVLHPGYEPSEPLREELKNQVVKIMGKTLRPEDLRFVGALPKTRSAKILRGVIKKKWLGQDIGDIASVENPDAIEEIAHAK</sequence>
<dbReference type="InterPro" id="IPR025110">
    <property type="entry name" value="AMP-bd_C"/>
</dbReference>
<accession>A0A3A4NR03</accession>
<dbReference type="SUPFAM" id="SSF56801">
    <property type="entry name" value="Acetyl-CoA synthetase-like"/>
    <property type="match status" value="1"/>
</dbReference>
<evidence type="ECO:0000259" key="8">
    <source>
        <dbReference type="Pfam" id="PF13193"/>
    </source>
</evidence>
<name>A0A3A4NR03_ABYX5</name>
<dbReference type="Pfam" id="PF13193">
    <property type="entry name" value="AMP-binding_C"/>
    <property type="match status" value="1"/>
</dbReference>
<dbReference type="EC" id="6.2.1.1" evidence="2"/>
<dbReference type="NCBIfam" id="NF001208">
    <property type="entry name" value="PRK00174.1"/>
    <property type="match status" value="1"/>
</dbReference>
<evidence type="ECO:0000256" key="5">
    <source>
        <dbReference type="ARBA" id="ARBA00022840"/>
    </source>
</evidence>
<reference evidence="10 11" key="1">
    <citation type="journal article" date="2017" name="ISME J.">
        <title>Energy and carbon metabolisms in a deep terrestrial subsurface fluid microbial community.</title>
        <authorList>
            <person name="Momper L."/>
            <person name="Jungbluth S.P."/>
            <person name="Lee M.D."/>
            <person name="Amend J.P."/>
        </authorList>
    </citation>
    <scope>NUCLEOTIDE SEQUENCE [LARGE SCALE GENOMIC DNA]</scope>
    <source>
        <strain evidence="10">SURF_5</strain>
    </source>
</reference>